<sequence length="589" mass="62112">MKVMSPATPRFRSRVLASATGLALLASPLALTAGTSPAHAAEGDGWSYSVTTLSTGITNAYDMAYDPVHRKAYYTDGNQRTDTRTRVATYDTSGAVNGYTYQYGFTAGTGKVVEINTANSTKRNVDYTGLTRLTGVKENVAHSWTGFAEATTDGQVQSQSSLRTHFSPNGIAVDPNTTYDGTNDPTIITTHVRQQGYDPVTDTSVGYGGGIVIWKASQGAPTDADRLWKFDDGEQISDGSRRIAVNSETHKAYIGNFAQGRSADPSSRRGYITVIDLPTKTVDARIAIPAPAAVTDEVKDGGPIGVTVDEANNDVYVGQITQDNTKLTKLFRIDADGLNTSNPKDKTLNASKVVELDAAVPGNARPTYDPTDKRLYVSSYQAKVISVVDADLASPSYGTVIETIQTGQTNSVEVDAERDLLFSANLQDKEVVVYSTETFEELLRLPTSGNVSALAVDPVTHQVWASSFGTSAGGVTDVFTLKAPAKTDVPSTPAPAATSTTAKAPKKVKASKRAKVTVTVAPAAGGQVTVTATKGKKTKTATATVSATGVAKVKLPKLQKGKWKVTATYAGSPTHAGSTSSTVKVKVTK</sequence>
<dbReference type="InterPro" id="IPR011044">
    <property type="entry name" value="Quino_amine_DH_bsu"/>
</dbReference>
<dbReference type="EMBL" id="BAAAOR010000025">
    <property type="protein sequence ID" value="GAA1527070.1"/>
    <property type="molecule type" value="Genomic_DNA"/>
</dbReference>
<keyword evidence="4" id="KW-1185">Reference proteome</keyword>
<organism evidence="3 4">
    <name type="scientific">Nocardioides humi</name>
    <dbReference type="NCBI Taxonomy" id="449461"/>
    <lineage>
        <taxon>Bacteria</taxon>
        <taxon>Bacillati</taxon>
        <taxon>Actinomycetota</taxon>
        <taxon>Actinomycetes</taxon>
        <taxon>Propionibacteriales</taxon>
        <taxon>Nocardioidaceae</taxon>
        <taxon>Nocardioides</taxon>
    </lineage>
</organism>
<evidence type="ECO:0000259" key="2">
    <source>
        <dbReference type="Pfam" id="PF16640"/>
    </source>
</evidence>
<feature type="domain" description="Bacterial Ig-like" evidence="2">
    <location>
        <begin position="503"/>
        <end position="588"/>
    </location>
</feature>
<dbReference type="InterPro" id="IPR015943">
    <property type="entry name" value="WD40/YVTN_repeat-like_dom_sf"/>
</dbReference>
<feature type="chain" id="PRO_5046725854" description="Bacterial Ig-like domain-containing protein" evidence="1">
    <location>
        <begin position="41"/>
        <end position="589"/>
    </location>
</feature>
<dbReference type="Gene3D" id="2.130.10.10">
    <property type="entry name" value="YVTN repeat-like/Quinoprotein amine dehydrogenase"/>
    <property type="match status" value="1"/>
</dbReference>
<protein>
    <recommendedName>
        <fullName evidence="2">Bacterial Ig-like domain-containing protein</fullName>
    </recommendedName>
</protein>
<dbReference type="InterPro" id="IPR032109">
    <property type="entry name" value="Big_3_5"/>
</dbReference>
<dbReference type="Proteomes" id="UP001500842">
    <property type="component" value="Unassembled WGS sequence"/>
</dbReference>
<dbReference type="Pfam" id="PF16640">
    <property type="entry name" value="Big_3_5"/>
    <property type="match status" value="1"/>
</dbReference>
<comment type="caution">
    <text evidence="3">The sequence shown here is derived from an EMBL/GenBank/DDBJ whole genome shotgun (WGS) entry which is preliminary data.</text>
</comment>
<evidence type="ECO:0000256" key="1">
    <source>
        <dbReference type="SAM" id="SignalP"/>
    </source>
</evidence>
<dbReference type="SUPFAM" id="SSF50969">
    <property type="entry name" value="YVTN repeat-like/Quinoprotein amine dehydrogenase"/>
    <property type="match status" value="1"/>
</dbReference>
<gene>
    <name evidence="3" type="ORF">GCM10009788_33160</name>
</gene>
<feature type="signal peptide" evidence="1">
    <location>
        <begin position="1"/>
        <end position="40"/>
    </location>
</feature>
<evidence type="ECO:0000313" key="4">
    <source>
        <dbReference type="Proteomes" id="UP001500842"/>
    </source>
</evidence>
<reference evidence="3 4" key="1">
    <citation type="journal article" date="2019" name="Int. J. Syst. Evol. Microbiol.">
        <title>The Global Catalogue of Microorganisms (GCM) 10K type strain sequencing project: providing services to taxonomists for standard genome sequencing and annotation.</title>
        <authorList>
            <consortium name="The Broad Institute Genomics Platform"/>
            <consortium name="The Broad Institute Genome Sequencing Center for Infectious Disease"/>
            <person name="Wu L."/>
            <person name="Ma J."/>
        </authorList>
    </citation>
    <scope>NUCLEOTIDE SEQUENCE [LARGE SCALE GENOMIC DNA]</scope>
    <source>
        <strain evidence="3 4">JCM 14942</strain>
    </source>
</reference>
<proteinExistence type="predicted"/>
<accession>A0ABN2AVL0</accession>
<keyword evidence="1" id="KW-0732">Signal</keyword>
<evidence type="ECO:0000313" key="3">
    <source>
        <dbReference type="EMBL" id="GAA1527070.1"/>
    </source>
</evidence>
<name>A0ABN2AVL0_9ACTN</name>